<dbReference type="RefSeq" id="WP_269310672.1">
    <property type="nucleotide sequence ID" value="NZ_CP114052.1"/>
</dbReference>
<dbReference type="Pfam" id="PF00266">
    <property type="entry name" value="Aminotran_5"/>
    <property type="match status" value="1"/>
</dbReference>
<name>A0ABY7JPW3_9FIRM</name>
<dbReference type="InterPro" id="IPR015424">
    <property type="entry name" value="PyrdxlP-dep_Trfase"/>
</dbReference>
<dbReference type="SUPFAM" id="SSF52402">
    <property type="entry name" value="Adenine nucleotide alpha hydrolases-like"/>
    <property type="match status" value="1"/>
</dbReference>
<dbReference type="Gene3D" id="3.90.1150.10">
    <property type="entry name" value="Aspartate Aminotransferase, domain 1"/>
    <property type="match status" value="1"/>
</dbReference>
<dbReference type="GO" id="GO:0008483">
    <property type="term" value="F:transaminase activity"/>
    <property type="evidence" value="ECO:0007669"/>
    <property type="project" value="UniProtKB-KW"/>
</dbReference>
<dbReference type="EMBL" id="CP114052">
    <property type="protein sequence ID" value="WAW14010.1"/>
    <property type="molecule type" value="Genomic_DNA"/>
</dbReference>
<keyword evidence="3" id="KW-0032">Aminotransferase</keyword>
<proteinExistence type="predicted"/>
<accession>A0ABY7JPW3</accession>
<dbReference type="InterPro" id="IPR000192">
    <property type="entry name" value="Aminotrans_V_dom"/>
</dbReference>
<dbReference type="Gene3D" id="3.40.640.10">
    <property type="entry name" value="Type I PLP-dependent aspartate aminotransferase-like (Major domain)"/>
    <property type="match status" value="1"/>
</dbReference>
<dbReference type="Proteomes" id="UP001164187">
    <property type="component" value="Chromosome"/>
</dbReference>
<dbReference type="SUPFAM" id="SSF53383">
    <property type="entry name" value="PLP-dependent transferases"/>
    <property type="match status" value="1"/>
</dbReference>
<dbReference type="InterPro" id="IPR015422">
    <property type="entry name" value="PyrdxlP-dep_Trfase_small"/>
</dbReference>
<evidence type="ECO:0000313" key="3">
    <source>
        <dbReference type="EMBL" id="WAW14010.1"/>
    </source>
</evidence>
<gene>
    <name evidence="3" type="ORF">O0R46_05230</name>
</gene>
<dbReference type="Gene3D" id="3.90.1490.10">
    <property type="entry name" value="putative n-type atp pyrophosphatase, domain 2"/>
    <property type="match status" value="1"/>
</dbReference>
<protein>
    <submittedName>
        <fullName evidence="3">Aminotransferase class V-fold PLP-dependent enzyme</fullName>
    </submittedName>
</protein>
<feature type="domain" description="Diphthamide synthase" evidence="2">
    <location>
        <begin position="2"/>
        <end position="185"/>
    </location>
</feature>
<evidence type="ECO:0000259" key="2">
    <source>
        <dbReference type="Pfam" id="PF01902"/>
    </source>
</evidence>
<dbReference type="InterPro" id="IPR014729">
    <property type="entry name" value="Rossmann-like_a/b/a_fold"/>
</dbReference>
<organism evidence="3 4">
    <name type="scientific">Peptostreptococcus equinus</name>
    <dbReference type="NCBI Taxonomy" id="3003601"/>
    <lineage>
        <taxon>Bacteria</taxon>
        <taxon>Bacillati</taxon>
        <taxon>Bacillota</taxon>
        <taxon>Clostridia</taxon>
        <taxon>Peptostreptococcales</taxon>
        <taxon>Peptostreptococcaceae</taxon>
        <taxon>Peptostreptococcus</taxon>
    </lineage>
</organism>
<dbReference type="Gene3D" id="3.40.50.620">
    <property type="entry name" value="HUPs"/>
    <property type="match status" value="1"/>
</dbReference>
<sequence length="575" mass="64890">MEFVASFSGGKDSILAIKKFIEQGNRLIGLIVSSKENGMSWSHNVDKEYYDNVAQILRCDIFFTYTDIDTYENNFEKALIYFKNIGAKACVFGDFNINKHIKWNNSRCINAGIEAIHPMKFMDSIDVINEFLKTDMQARIIKINEDYLPNLYIGKVIDKNLLDEIILQNPNTDPCGENGEYHTLVDIESIKKAFVSDIYLDNASTSYPKAPGISTRISDFINNESFSINRGTYMKSYNLSSKIIDIRERILKFVDAPDSSECIFTGSATESLNIIMNGLLDKRNTIVIDDRNHNSVWRIANNIKKQNSNKVIIWKANNEGKYEVEELINQIDKNTRYILLNIVDNVGGRNLIESTDNFKTLIDYCNSNNIFLIGDFSQAMCEYKFSMKELGFDAIIFSAHIGLMGSEGLGLLILNSSIKNNVKPLLFGGTGSKSADFNMPNTLPDRLEAGTLNHPAIFGLDAALEYISLIGIDKIIDKKNKLCNLAKDGLKDIDSIKVWGEGSFLCLSSKIIDDSDLAFNLDLQDGIMNRVGIQCSKMSHQAIDNFPKGCIRFTFGYFNNIYDVEDLIKAIKKYH</sequence>
<dbReference type="InterPro" id="IPR002761">
    <property type="entry name" value="Diphthami_syn_dom"/>
</dbReference>
<dbReference type="PANTHER" id="PTHR43586:SF4">
    <property type="entry name" value="ISOPENICILLIN N EPIMERASE"/>
    <property type="match status" value="1"/>
</dbReference>
<keyword evidence="3" id="KW-0808">Transferase</keyword>
<dbReference type="Pfam" id="PF01902">
    <property type="entry name" value="Diphthami_syn_2"/>
    <property type="match status" value="1"/>
</dbReference>
<keyword evidence="4" id="KW-1185">Reference proteome</keyword>
<evidence type="ECO:0000313" key="4">
    <source>
        <dbReference type="Proteomes" id="UP001164187"/>
    </source>
</evidence>
<evidence type="ECO:0000259" key="1">
    <source>
        <dbReference type="Pfam" id="PF00266"/>
    </source>
</evidence>
<dbReference type="InterPro" id="IPR015421">
    <property type="entry name" value="PyrdxlP-dep_Trfase_major"/>
</dbReference>
<dbReference type="PANTHER" id="PTHR43586">
    <property type="entry name" value="CYSTEINE DESULFURASE"/>
    <property type="match status" value="1"/>
</dbReference>
<reference evidence="3" key="1">
    <citation type="submission" date="2022-12" db="EMBL/GenBank/DDBJ databases">
        <title>Peptostreptococcus.</title>
        <authorList>
            <person name="Lee S.H."/>
        </authorList>
    </citation>
    <scope>NUCLEOTIDE SEQUENCE</scope>
    <source>
        <strain evidence="3">CBA3647</strain>
    </source>
</reference>
<feature type="domain" description="Aminotransferase class V" evidence="1">
    <location>
        <begin position="198"/>
        <end position="567"/>
    </location>
</feature>